<evidence type="ECO:0000313" key="5">
    <source>
        <dbReference type="EMBL" id="TWI56693.1"/>
    </source>
</evidence>
<organism evidence="5 6">
    <name type="scientific">Pseudomonas duriflava</name>
    <dbReference type="NCBI Taxonomy" id="459528"/>
    <lineage>
        <taxon>Bacteria</taxon>
        <taxon>Pseudomonadati</taxon>
        <taxon>Pseudomonadota</taxon>
        <taxon>Gammaproteobacteria</taxon>
        <taxon>Pseudomonadales</taxon>
        <taxon>Pseudomonadaceae</taxon>
        <taxon>Pseudomonas</taxon>
    </lineage>
</organism>
<name>A0A562QJ43_9PSED</name>
<keyword evidence="6" id="KW-1185">Reference proteome</keyword>
<feature type="domain" description="Glycoside hydrolase family 5" evidence="4">
    <location>
        <begin position="6"/>
        <end position="257"/>
    </location>
</feature>
<dbReference type="AlphaFoldDB" id="A0A562QJ43"/>
<dbReference type="PANTHER" id="PTHR34142:SF1">
    <property type="entry name" value="GLYCOSIDE HYDROLASE FAMILY 5 DOMAIN-CONTAINING PROTEIN"/>
    <property type="match status" value="1"/>
</dbReference>
<dbReference type="Proteomes" id="UP000316905">
    <property type="component" value="Unassembled WGS sequence"/>
</dbReference>
<dbReference type="Gene3D" id="3.20.20.80">
    <property type="entry name" value="Glycosidases"/>
    <property type="match status" value="1"/>
</dbReference>
<dbReference type="InterPro" id="IPR001547">
    <property type="entry name" value="Glyco_hydro_5"/>
</dbReference>
<dbReference type="EMBL" id="VLKY01000003">
    <property type="protein sequence ID" value="TWI56693.1"/>
    <property type="molecule type" value="Genomic_DNA"/>
</dbReference>
<keyword evidence="2 3" id="KW-0326">Glycosidase</keyword>
<accession>A0A562QJ43</accession>
<gene>
    <name evidence="5" type="ORF">IQ22_01145</name>
</gene>
<proteinExistence type="inferred from homology"/>
<evidence type="ECO:0000313" key="6">
    <source>
        <dbReference type="Proteomes" id="UP000316905"/>
    </source>
</evidence>
<dbReference type="GO" id="GO:0004553">
    <property type="term" value="F:hydrolase activity, hydrolyzing O-glycosyl compounds"/>
    <property type="evidence" value="ECO:0007669"/>
    <property type="project" value="InterPro"/>
</dbReference>
<protein>
    <submittedName>
        <fullName evidence="5">Endoglucanase</fullName>
    </submittedName>
</protein>
<dbReference type="PANTHER" id="PTHR34142">
    <property type="entry name" value="ENDO-BETA-1,4-GLUCANASE A"/>
    <property type="match status" value="1"/>
</dbReference>
<dbReference type="Pfam" id="PF00150">
    <property type="entry name" value="Cellulase"/>
    <property type="match status" value="1"/>
</dbReference>
<dbReference type="InterPro" id="IPR017853">
    <property type="entry name" value="GH"/>
</dbReference>
<comment type="caution">
    <text evidence="5">The sequence shown here is derived from an EMBL/GenBank/DDBJ whole genome shotgun (WGS) entry which is preliminary data.</text>
</comment>
<keyword evidence="1 3" id="KW-0378">Hydrolase</keyword>
<dbReference type="SUPFAM" id="SSF51445">
    <property type="entry name" value="(Trans)glycosidases"/>
    <property type="match status" value="1"/>
</dbReference>
<dbReference type="GO" id="GO:0009251">
    <property type="term" value="P:glucan catabolic process"/>
    <property type="evidence" value="ECO:0007669"/>
    <property type="project" value="TreeGrafter"/>
</dbReference>
<evidence type="ECO:0000256" key="2">
    <source>
        <dbReference type="ARBA" id="ARBA00023295"/>
    </source>
</evidence>
<evidence type="ECO:0000256" key="3">
    <source>
        <dbReference type="RuleBase" id="RU361153"/>
    </source>
</evidence>
<evidence type="ECO:0000259" key="4">
    <source>
        <dbReference type="Pfam" id="PF00150"/>
    </source>
</evidence>
<comment type="similarity">
    <text evidence="3">Belongs to the glycosyl hydrolase 5 (cellulase A) family.</text>
</comment>
<evidence type="ECO:0000256" key="1">
    <source>
        <dbReference type="ARBA" id="ARBA00022801"/>
    </source>
</evidence>
<sequence>MNGTNYIFPSESYFKEWSEKGVRLIRFPILWERIQPKLNNMLDPAHVQLVQQTMNLAQKYNIKVILVLQNSARYKGEIIGAGKVTLANYHDVMYRLAYRWASHPALYGYDIMAKPYGTEKYWAQAAQYGINGVRTVDRTHPVIIESDALSNASLWPYYSDGLLNLKDSANNILFSANVYFDKDGSGAYNAEDMSQFNTMIGVYRVKPFVEWLQKNNRKGLIGEFGVPDDDSRWLTAMDNLLAYLKQNCMPATYWAAGPGWGSNKLAVEPVNGQARPQWATLKKYIDSSNSCTTVGPN</sequence>
<reference evidence="5 6" key="1">
    <citation type="journal article" date="2015" name="Stand. Genomic Sci.">
        <title>Genomic Encyclopedia of Bacterial and Archaeal Type Strains, Phase III: the genomes of soil and plant-associated and newly described type strains.</title>
        <authorList>
            <person name="Whitman W.B."/>
            <person name="Woyke T."/>
            <person name="Klenk H.P."/>
            <person name="Zhou Y."/>
            <person name="Lilburn T.G."/>
            <person name="Beck B.J."/>
            <person name="De Vos P."/>
            <person name="Vandamme P."/>
            <person name="Eisen J.A."/>
            <person name="Garrity G."/>
            <person name="Hugenholtz P."/>
            <person name="Kyrpides N.C."/>
        </authorList>
    </citation>
    <scope>NUCLEOTIDE SEQUENCE [LARGE SCALE GENOMIC DNA]</scope>
    <source>
        <strain evidence="5 6">CGMCC 1.6858</strain>
    </source>
</reference>